<evidence type="ECO:0000313" key="2">
    <source>
        <dbReference type="Proteomes" id="UP000626982"/>
    </source>
</evidence>
<protein>
    <recommendedName>
        <fullName evidence="3">GAF domain-containing protein</fullName>
    </recommendedName>
</protein>
<reference evidence="2" key="1">
    <citation type="journal article" date="2019" name="Int. J. Syst. Evol. Microbiol.">
        <title>The Global Catalogue of Microorganisms (GCM) 10K type strain sequencing project: providing services to taxonomists for standard genome sequencing and annotation.</title>
        <authorList>
            <consortium name="The Broad Institute Genomics Platform"/>
            <consortium name="The Broad Institute Genome Sequencing Center for Infectious Disease"/>
            <person name="Wu L."/>
            <person name="Ma J."/>
        </authorList>
    </citation>
    <scope>NUCLEOTIDE SEQUENCE [LARGE SCALE GENOMIC DNA]</scope>
    <source>
        <strain evidence="2">CGMCC 1.6960</strain>
    </source>
</reference>
<proteinExistence type="predicted"/>
<dbReference type="RefSeq" id="WP_188717382.1">
    <property type="nucleotide sequence ID" value="NZ_BAABBD010000002.1"/>
</dbReference>
<accession>A0ABQ2KHJ0</accession>
<dbReference type="Proteomes" id="UP000626982">
    <property type="component" value="Unassembled WGS sequence"/>
</dbReference>
<organism evidence="1 2">
    <name type="scientific">Agrococcus terreus</name>
    <dbReference type="NCBI Taxonomy" id="574649"/>
    <lineage>
        <taxon>Bacteria</taxon>
        <taxon>Bacillati</taxon>
        <taxon>Actinomycetota</taxon>
        <taxon>Actinomycetes</taxon>
        <taxon>Micrococcales</taxon>
        <taxon>Microbacteriaceae</taxon>
        <taxon>Agrococcus</taxon>
    </lineage>
</organism>
<evidence type="ECO:0000313" key="1">
    <source>
        <dbReference type="EMBL" id="GGN83113.1"/>
    </source>
</evidence>
<evidence type="ECO:0008006" key="3">
    <source>
        <dbReference type="Google" id="ProtNLM"/>
    </source>
</evidence>
<name>A0ABQ2KHJ0_9MICO</name>
<gene>
    <name evidence="1" type="ORF">GCM10010968_13570</name>
</gene>
<keyword evidence="2" id="KW-1185">Reference proteome</keyword>
<comment type="caution">
    <text evidence="1">The sequence shown here is derived from an EMBL/GenBank/DDBJ whole genome shotgun (WGS) entry which is preliminary data.</text>
</comment>
<sequence length="204" mass="23263">MRMEPADDAIRAADRYDATYRLLVFEGAQATATAFDLVDVTLEDALDAAARMSGADERLWSLALVDEDACRLTWLSGMDYRERPGTAVEWRRRARMQDRYLSRRSLRGLPLVLPDGLRVIRLFPEWVHGLPLWESFADPYHLTEADLDLSPVLTAALIAWNDAWGDRSEEEPPPAAWASHGRELWRRLQAELEGTAEVRPDFLL</sequence>
<dbReference type="EMBL" id="BMLM01000001">
    <property type="protein sequence ID" value="GGN83113.1"/>
    <property type="molecule type" value="Genomic_DNA"/>
</dbReference>